<dbReference type="Proteomes" id="UP000007947">
    <property type="component" value="Chromosome"/>
</dbReference>
<gene>
    <name evidence="3" type="ordered locus">MLP_05200</name>
</gene>
<dbReference type="KEGG" id="mph:MLP_05200"/>
<organism evidence="3 4">
    <name type="scientific">Microlunatus phosphovorus (strain ATCC 700054 / DSM 10555 / JCM 9379 / NBRC 101784 / NCIMB 13414 / VKM Ac-1990 / NM-1)</name>
    <dbReference type="NCBI Taxonomy" id="1032480"/>
    <lineage>
        <taxon>Bacteria</taxon>
        <taxon>Bacillati</taxon>
        <taxon>Actinomycetota</taxon>
        <taxon>Actinomycetes</taxon>
        <taxon>Propionibacteriales</taxon>
        <taxon>Propionibacteriaceae</taxon>
        <taxon>Microlunatus</taxon>
    </lineage>
</organism>
<keyword evidence="2" id="KW-1133">Transmembrane helix</keyword>
<dbReference type="AlphaFoldDB" id="F5XK38"/>
<feature type="transmembrane region" description="Helical" evidence="2">
    <location>
        <begin position="51"/>
        <end position="74"/>
    </location>
</feature>
<evidence type="ECO:0000313" key="3">
    <source>
        <dbReference type="EMBL" id="BAK33534.1"/>
    </source>
</evidence>
<evidence type="ECO:0000313" key="4">
    <source>
        <dbReference type="Proteomes" id="UP000007947"/>
    </source>
</evidence>
<dbReference type="HOGENOM" id="CLU_1873053_0_0_11"/>
<keyword evidence="2" id="KW-0812">Transmembrane</keyword>
<keyword evidence="2" id="KW-0472">Membrane</keyword>
<accession>F5XK38</accession>
<evidence type="ECO:0000256" key="2">
    <source>
        <dbReference type="SAM" id="Phobius"/>
    </source>
</evidence>
<proteinExistence type="predicted"/>
<feature type="transmembrane region" description="Helical" evidence="2">
    <location>
        <begin position="110"/>
        <end position="130"/>
    </location>
</feature>
<keyword evidence="4" id="KW-1185">Reference proteome</keyword>
<dbReference type="eggNOG" id="COG1525">
    <property type="taxonomic scope" value="Bacteria"/>
</dbReference>
<reference evidence="3 4" key="1">
    <citation type="submission" date="2011-05" db="EMBL/GenBank/DDBJ databases">
        <title>Whole genome sequence of Microlunatus phosphovorus NM-1.</title>
        <authorList>
            <person name="Hosoyama A."/>
            <person name="Sasaki K."/>
            <person name="Harada T."/>
            <person name="Igarashi R."/>
            <person name="Kawakoshi A."/>
            <person name="Sasagawa M."/>
            <person name="Fukada J."/>
            <person name="Nakamura S."/>
            <person name="Katano Y."/>
            <person name="Hanada S."/>
            <person name="Kamagata Y."/>
            <person name="Nakamura N."/>
            <person name="Yamazaki S."/>
            <person name="Fujita N."/>
        </authorList>
    </citation>
    <scope>NUCLEOTIDE SEQUENCE [LARGE SCALE GENOMIC DNA]</scope>
    <source>
        <strain evidence="4">ATCC 700054 / DSM 10555 / JCM 9379 / NBRC 101784 / NCIMB 13414 / VKM Ac-1990 / NM-1</strain>
    </source>
</reference>
<sequence length="136" mass="14845">MALLHRYNPPPNWPPPPPGWTPPPGWQPDPAWGPPPNGWPLWIGERANPKAWLWAFVAAGSFYTTLLVIMAVVTGGNLNPRTAGEFMFPFLVGGVVVGAIGWARPKRWSIGLYFLLVFAIFVGVRFLSVLGQGGLS</sequence>
<feature type="transmembrane region" description="Helical" evidence="2">
    <location>
        <begin position="86"/>
        <end position="103"/>
    </location>
</feature>
<feature type="region of interest" description="Disordered" evidence="1">
    <location>
        <begin position="14"/>
        <end position="33"/>
    </location>
</feature>
<dbReference type="STRING" id="1032480.MLP_05200"/>
<name>F5XK38_MICPN</name>
<protein>
    <submittedName>
        <fullName evidence="3">Uncharacterized protein</fullName>
    </submittedName>
</protein>
<dbReference type="EMBL" id="AP012204">
    <property type="protein sequence ID" value="BAK33534.1"/>
    <property type="molecule type" value="Genomic_DNA"/>
</dbReference>
<evidence type="ECO:0000256" key="1">
    <source>
        <dbReference type="SAM" id="MobiDB-lite"/>
    </source>
</evidence>
<dbReference type="RefSeq" id="WP_013861423.1">
    <property type="nucleotide sequence ID" value="NC_015635.1"/>
</dbReference>